<comment type="caution">
    <text evidence="15">The sequence shown here is derived from an EMBL/GenBank/DDBJ whole genome shotgun (WGS) entry which is preliminary data.</text>
</comment>
<proteinExistence type="inferred from homology"/>
<evidence type="ECO:0000256" key="8">
    <source>
        <dbReference type="ARBA" id="ARBA00022840"/>
    </source>
</evidence>
<keyword evidence="16" id="KW-1185">Reference proteome</keyword>
<dbReference type="CDD" id="cd03225">
    <property type="entry name" value="ABC_cobalt_CbiO_domain1"/>
    <property type="match status" value="1"/>
</dbReference>
<evidence type="ECO:0000256" key="3">
    <source>
        <dbReference type="ARBA" id="ARBA00005417"/>
    </source>
</evidence>
<dbReference type="EMBL" id="JBHMAG010000025">
    <property type="protein sequence ID" value="MFB9756615.1"/>
    <property type="molecule type" value="Genomic_DNA"/>
</dbReference>
<dbReference type="InterPro" id="IPR003439">
    <property type="entry name" value="ABC_transporter-like_ATP-bd"/>
</dbReference>
<dbReference type="InterPro" id="IPR017871">
    <property type="entry name" value="ABC_transporter-like_CS"/>
</dbReference>
<evidence type="ECO:0000256" key="12">
    <source>
        <dbReference type="SAM" id="MobiDB-lite"/>
    </source>
</evidence>
<evidence type="ECO:0000256" key="7">
    <source>
        <dbReference type="ARBA" id="ARBA00022741"/>
    </source>
</evidence>
<evidence type="ECO:0000256" key="4">
    <source>
        <dbReference type="ARBA" id="ARBA00022448"/>
    </source>
</evidence>
<keyword evidence="10 13" id="KW-1133">Transmembrane helix</keyword>
<evidence type="ECO:0000256" key="6">
    <source>
        <dbReference type="ARBA" id="ARBA00022692"/>
    </source>
</evidence>
<keyword evidence="4" id="KW-0813">Transport</keyword>
<protein>
    <submittedName>
        <fullName evidence="15">ATP-binding cassette domain-containing protein</fullName>
    </submittedName>
</protein>
<evidence type="ECO:0000313" key="16">
    <source>
        <dbReference type="Proteomes" id="UP001589619"/>
    </source>
</evidence>
<dbReference type="Pfam" id="PF02361">
    <property type="entry name" value="CbiQ"/>
    <property type="match status" value="1"/>
</dbReference>
<dbReference type="SMART" id="SM00382">
    <property type="entry name" value="AAA"/>
    <property type="match status" value="1"/>
</dbReference>
<dbReference type="PROSITE" id="PS00211">
    <property type="entry name" value="ABC_TRANSPORTER_1"/>
    <property type="match status" value="1"/>
</dbReference>
<keyword evidence="11 13" id="KW-0472">Membrane</keyword>
<keyword evidence="5" id="KW-1003">Cell membrane</keyword>
<dbReference type="InterPro" id="IPR027417">
    <property type="entry name" value="P-loop_NTPase"/>
</dbReference>
<feature type="compositionally biased region" description="Low complexity" evidence="12">
    <location>
        <begin position="327"/>
        <end position="342"/>
    </location>
</feature>
<dbReference type="InterPro" id="IPR003593">
    <property type="entry name" value="AAA+_ATPase"/>
</dbReference>
<evidence type="ECO:0000313" key="15">
    <source>
        <dbReference type="EMBL" id="MFB9756615.1"/>
    </source>
</evidence>
<organism evidence="15 16">
    <name type="scientific">Paenibacillus hodogayensis</name>
    <dbReference type="NCBI Taxonomy" id="279208"/>
    <lineage>
        <taxon>Bacteria</taxon>
        <taxon>Bacillati</taxon>
        <taxon>Bacillota</taxon>
        <taxon>Bacilli</taxon>
        <taxon>Bacillales</taxon>
        <taxon>Paenibacillaceae</taxon>
        <taxon>Paenibacillus</taxon>
    </lineage>
</organism>
<dbReference type="Proteomes" id="UP001589619">
    <property type="component" value="Unassembled WGS sequence"/>
</dbReference>
<dbReference type="Gene3D" id="3.40.50.300">
    <property type="entry name" value="P-loop containing nucleotide triphosphate hydrolases"/>
    <property type="match status" value="1"/>
</dbReference>
<feature type="transmembrane region" description="Helical" evidence="13">
    <location>
        <begin position="443"/>
        <end position="461"/>
    </location>
</feature>
<evidence type="ECO:0000256" key="10">
    <source>
        <dbReference type="ARBA" id="ARBA00022989"/>
    </source>
</evidence>
<evidence type="ECO:0000256" key="13">
    <source>
        <dbReference type="SAM" id="Phobius"/>
    </source>
</evidence>
<keyword evidence="8 15" id="KW-0067">ATP-binding</keyword>
<keyword evidence="7" id="KW-0547">Nucleotide-binding</keyword>
<feature type="domain" description="ABC transporter" evidence="14">
    <location>
        <begin position="5"/>
        <end position="240"/>
    </location>
</feature>
<keyword evidence="6 13" id="KW-0812">Transmembrane</keyword>
<evidence type="ECO:0000259" key="14">
    <source>
        <dbReference type="PROSITE" id="PS50893"/>
    </source>
</evidence>
<evidence type="ECO:0000256" key="9">
    <source>
        <dbReference type="ARBA" id="ARBA00022967"/>
    </source>
</evidence>
<feature type="transmembrane region" description="Helical" evidence="13">
    <location>
        <begin position="596"/>
        <end position="612"/>
    </location>
</feature>
<feature type="transmembrane region" description="Helical" evidence="13">
    <location>
        <begin position="384"/>
        <end position="403"/>
    </location>
</feature>
<dbReference type="CDD" id="cd16914">
    <property type="entry name" value="EcfT"/>
    <property type="match status" value="1"/>
</dbReference>
<dbReference type="PROSITE" id="PS50893">
    <property type="entry name" value="ABC_TRANSPORTER_2"/>
    <property type="match status" value="1"/>
</dbReference>
<sequence length="615" mass="65799">MPIMVKRLSVKAGDADKPLLNGISCTFGNGDITLLVGRNGSGKSTLLDAIGGLVPFEGGVEVDGLPLLPVSRSRQSGAERLGQVFQYPEAQLFARSVQGEFDYSLRYLKLSKIEVTRRTERAMREMSLDKRLREQSPLLLSGGQKRRVALASTFATEPEWLLLDEPTAGLDPEASERLTAYLLERKAAAGGGIVMATHDLDLLLPIADRVIALRDGEIAFDVPASQLAVRPELWERAGIDIPLCAALASRLGMSGKGAPTSFPSPQEAAERLAGRLPGTTGAEHVTASAVVDGSGPNRRGAHSNAPEPEPDCGPEVLREPGQSLALGAPAGVPSSGASSAQPKGKQRRIGASAKGNRWVLLLDPRAKWLFYAALSFGLLAQRSWPGLAGGILLTVLLAFWCQVPWRSTFSLLRPFLWFMAISAVISGIGFGEGGEYGDEVSAGFRIGAVIVSFPAVASTLFEWLKIVCAMIGGIVLSATTTPFAMKRGIERVLSPLARIRFPVEAISLTGSLLLRFIPVLRREADRFNRIAKSRGKRVRASGAMRLRDVPAMLLPLMMSLLQLANDLSLALIARGYTGTGLRRTSSVALRMRGRDWAVVAIGCAVLAALLVVRGE</sequence>
<dbReference type="PANTHER" id="PTHR43553">
    <property type="entry name" value="HEAVY METAL TRANSPORTER"/>
    <property type="match status" value="1"/>
</dbReference>
<comment type="similarity">
    <text evidence="3">Belongs to the ABC transporter superfamily.</text>
</comment>
<feature type="region of interest" description="Disordered" evidence="12">
    <location>
        <begin position="289"/>
        <end position="349"/>
    </location>
</feature>
<evidence type="ECO:0000256" key="11">
    <source>
        <dbReference type="ARBA" id="ARBA00023136"/>
    </source>
</evidence>
<gene>
    <name evidence="15" type="ORF">ACFFNY_33995</name>
</gene>
<evidence type="ECO:0000256" key="5">
    <source>
        <dbReference type="ARBA" id="ARBA00022475"/>
    </source>
</evidence>
<feature type="transmembrane region" description="Helical" evidence="13">
    <location>
        <begin position="415"/>
        <end position="431"/>
    </location>
</feature>
<dbReference type="InterPro" id="IPR015856">
    <property type="entry name" value="ABC_transpr_CbiO/EcfA_su"/>
</dbReference>
<dbReference type="SUPFAM" id="SSF52540">
    <property type="entry name" value="P-loop containing nucleoside triphosphate hydrolases"/>
    <property type="match status" value="1"/>
</dbReference>
<comment type="subcellular location">
    <subcellularLocation>
        <location evidence="2">Cell membrane</location>
        <topology evidence="2">Peripheral membrane protein</topology>
    </subcellularLocation>
    <subcellularLocation>
        <location evidence="1">Membrane</location>
        <topology evidence="1">Multi-pass membrane protein</topology>
    </subcellularLocation>
</comment>
<evidence type="ECO:0000256" key="2">
    <source>
        <dbReference type="ARBA" id="ARBA00004202"/>
    </source>
</evidence>
<evidence type="ECO:0000256" key="1">
    <source>
        <dbReference type="ARBA" id="ARBA00004141"/>
    </source>
</evidence>
<name>A0ABV5W7Q5_9BACL</name>
<dbReference type="InterPro" id="IPR050095">
    <property type="entry name" value="ECF_ABC_transporter_ATP-bd"/>
</dbReference>
<dbReference type="RefSeq" id="WP_344913053.1">
    <property type="nucleotide sequence ID" value="NZ_BAAAYO010000011.1"/>
</dbReference>
<keyword evidence="9" id="KW-1278">Translocase</keyword>
<accession>A0ABV5W7Q5</accession>
<dbReference type="PANTHER" id="PTHR43553:SF27">
    <property type="entry name" value="ENERGY-COUPLING FACTOR TRANSPORTER ATP-BINDING PROTEIN ECFA2"/>
    <property type="match status" value="1"/>
</dbReference>
<dbReference type="InterPro" id="IPR003339">
    <property type="entry name" value="ABC/ECF_trnsptr_transmembrane"/>
</dbReference>
<dbReference type="Pfam" id="PF00005">
    <property type="entry name" value="ABC_tran"/>
    <property type="match status" value="1"/>
</dbReference>
<dbReference type="GO" id="GO:0005524">
    <property type="term" value="F:ATP binding"/>
    <property type="evidence" value="ECO:0007669"/>
    <property type="project" value="UniProtKB-KW"/>
</dbReference>
<reference evidence="15 16" key="1">
    <citation type="submission" date="2024-09" db="EMBL/GenBank/DDBJ databases">
        <authorList>
            <person name="Sun Q."/>
            <person name="Mori K."/>
        </authorList>
    </citation>
    <scope>NUCLEOTIDE SEQUENCE [LARGE SCALE GENOMIC DNA]</scope>
    <source>
        <strain evidence="15 16">JCM 12520</strain>
    </source>
</reference>